<dbReference type="RefSeq" id="WP_068571701.1">
    <property type="nucleotide sequence ID" value="NZ_LSRF01000044.1"/>
</dbReference>
<reference evidence="2" key="1">
    <citation type="submission" date="2016-02" db="EMBL/GenBank/DDBJ databases">
        <authorList>
            <person name="Wen L."/>
            <person name="He K."/>
            <person name="Yang H."/>
        </authorList>
    </citation>
    <scope>NUCLEOTIDE SEQUENCE [LARGE SCALE GENOMIC DNA]</scope>
    <source>
        <strain evidence="2">JCM 15929</strain>
    </source>
</reference>
<organism evidence="1 2">
    <name type="scientific">Tsukamurella pseudospumae</name>
    <dbReference type="NCBI Taxonomy" id="239498"/>
    <lineage>
        <taxon>Bacteria</taxon>
        <taxon>Bacillati</taxon>
        <taxon>Actinomycetota</taxon>
        <taxon>Actinomycetes</taxon>
        <taxon>Mycobacteriales</taxon>
        <taxon>Tsukamurellaceae</taxon>
        <taxon>Tsukamurella</taxon>
    </lineage>
</organism>
<name>A0A138AEN8_9ACTN</name>
<accession>A0A138AEN8</accession>
<protein>
    <submittedName>
        <fullName evidence="1">Uncharacterized protein</fullName>
    </submittedName>
</protein>
<proteinExistence type="predicted"/>
<dbReference type="AlphaFoldDB" id="A0A138AEN8"/>
<sequence>MPLNFRLKSRWRNPPAPEGGTTDDCIWNRTWCGWDPDLSAEDIFEQNRGVWNLGSAAHEERVATMSFDGAIQIVAAIDHIEDIEMKAGGYKQAVVGRVLGPGDPAYRRYFLKDFEAKGRNPVSYH</sequence>
<comment type="caution">
    <text evidence="1">The sequence shown here is derived from an EMBL/GenBank/DDBJ whole genome shotgun (WGS) entry which is preliminary data.</text>
</comment>
<dbReference type="EMBL" id="LSRF01000044">
    <property type="protein sequence ID" value="KXP08825.1"/>
    <property type="molecule type" value="Genomic_DNA"/>
</dbReference>
<dbReference type="OrthoDB" id="4140166at2"/>
<evidence type="ECO:0000313" key="1">
    <source>
        <dbReference type="EMBL" id="KXP08825.1"/>
    </source>
</evidence>
<gene>
    <name evidence="1" type="ORF">AXK60_09185</name>
</gene>
<dbReference type="Proteomes" id="UP000070258">
    <property type="component" value="Unassembled WGS sequence"/>
</dbReference>
<evidence type="ECO:0000313" key="2">
    <source>
        <dbReference type="Proteomes" id="UP000070258"/>
    </source>
</evidence>